<comment type="caution">
    <text evidence="1">The sequence shown here is derived from an EMBL/GenBank/DDBJ whole genome shotgun (WGS) entry which is preliminary data.</text>
</comment>
<gene>
    <name evidence="1" type="ORF">RhiirA5_417638</name>
</gene>
<reference evidence="1 2" key="2">
    <citation type="submission" date="2017-09" db="EMBL/GenBank/DDBJ databases">
        <title>Extensive intraspecific genome diversity in a model arbuscular mycorrhizal fungus.</title>
        <authorList>
            <person name="Chen E.C."/>
            <person name="Morin E."/>
            <person name="Beaudet D."/>
            <person name="Noel J."/>
            <person name="Ndikumana S."/>
            <person name="Charron P."/>
            <person name="St-Onge C."/>
            <person name="Giorgi J."/>
            <person name="Grigoriev I.V."/>
            <person name="Roux C."/>
            <person name="Martin F.M."/>
            <person name="Corradi N."/>
        </authorList>
    </citation>
    <scope>NUCLEOTIDE SEQUENCE [LARGE SCALE GENOMIC DNA]</scope>
    <source>
        <strain evidence="1 2">A5</strain>
    </source>
</reference>
<organism evidence="1 2">
    <name type="scientific">Rhizophagus irregularis</name>
    <dbReference type="NCBI Taxonomy" id="588596"/>
    <lineage>
        <taxon>Eukaryota</taxon>
        <taxon>Fungi</taxon>
        <taxon>Fungi incertae sedis</taxon>
        <taxon>Mucoromycota</taxon>
        <taxon>Glomeromycotina</taxon>
        <taxon>Glomeromycetes</taxon>
        <taxon>Glomerales</taxon>
        <taxon>Glomeraceae</taxon>
        <taxon>Rhizophagus</taxon>
    </lineage>
</organism>
<dbReference type="Proteomes" id="UP000232722">
    <property type="component" value="Unassembled WGS sequence"/>
</dbReference>
<dbReference type="EMBL" id="LLXJ01000596">
    <property type="protein sequence ID" value="PKC07889.1"/>
    <property type="molecule type" value="Genomic_DNA"/>
</dbReference>
<dbReference type="AlphaFoldDB" id="A0A2N0PM76"/>
<name>A0A2N0PM76_9GLOM</name>
<proteinExistence type="predicted"/>
<evidence type="ECO:0000313" key="1">
    <source>
        <dbReference type="EMBL" id="PKC07889.1"/>
    </source>
</evidence>
<reference evidence="1 2" key="1">
    <citation type="submission" date="2016-04" db="EMBL/GenBank/DDBJ databases">
        <title>Genome analyses suggest a sexual origin of heterokaryosis in a supposedly ancient asexual fungus.</title>
        <authorList>
            <person name="Ropars J."/>
            <person name="Sedzielewska K."/>
            <person name="Noel J."/>
            <person name="Charron P."/>
            <person name="Farinelli L."/>
            <person name="Marton T."/>
            <person name="Kruger M."/>
            <person name="Pelin A."/>
            <person name="Brachmann A."/>
            <person name="Corradi N."/>
        </authorList>
    </citation>
    <scope>NUCLEOTIDE SEQUENCE [LARGE SCALE GENOMIC DNA]</scope>
    <source>
        <strain evidence="1 2">A5</strain>
    </source>
</reference>
<protein>
    <submittedName>
        <fullName evidence="1">Uncharacterized protein</fullName>
    </submittedName>
</protein>
<evidence type="ECO:0000313" key="2">
    <source>
        <dbReference type="Proteomes" id="UP000232722"/>
    </source>
</evidence>
<sequence length="56" mass="6388">MSDNISLSRPARTTIVSKGEIECKKCMKRKIIGENHETCQLCYELLKFNLSGIEDI</sequence>
<accession>A0A2N0PM76</accession>